<feature type="binding site" evidence="3">
    <location>
        <position position="166"/>
    </location>
    <ligand>
        <name>Cu cation</name>
        <dbReference type="ChEBI" id="CHEBI:23378"/>
    </ligand>
</feature>
<keyword evidence="4" id="KW-1015">Disulfide bond</keyword>
<dbReference type="EMBL" id="PKLZ01000002">
    <property type="protein sequence ID" value="PLW83485.1"/>
    <property type="molecule type" value="Genomic_DNA"/>
</dbReference>
<dbReference type="Proteomes" id="UP000234845">
    <property type="component" value="Unassembled WGS sequence"/>
</dbReference>
<dbReference type="PANTHER" id="PTHR12151:SF25">
    <property type="entry name" value="LINALOOL DEHYDRATASE_ISOMERASE DOMAIN-CONTAINING PROTEIN"/>
    <property type="match status" value="1"/>
</dbReference>
<feature type="disulfide bond" description="Redox-active" evidence="4">
    <location>
        <begin position="78"/>
        <end position="82"/>
    </location>
</feature>
<dbReference type="AlphaFoldDB" id="A0A2N5Y510"/>
<keyword evidence="3" id="KW-0479">Metal-binding</keyword>
<feature type="binding site" evidence="3">
    <location>
        <position position="78"/>
    </location>
    <ligand>
        <name>Cu cation</name>
        <dbReference type="ChEBI" id="CHEBI:23378"/>
    </ligand>
</feature>
<keyword evidence="5" id="KW-0812">Transmembrane</keyword>
<comment type="caution">
    <text evidence="7">The sequence shown here is derived from an EMBL/GenBank/DDBJ whole genome shotgun (WGS) entry which is preliminary data.</text>
</comment>
<dbReference type="OrthoDB" id="9790194at2"/>
<evidence type="ECO:0000256" key="1">
    <source>
        <dbReference type="ARBA" id="ARBA00010996"/>
    </source>
</evidence>
<dbReference type="InterPro" id="IPR003782">
    <property type="entry name" value="SCO1/SenC"/>
</dbReference>
<proteinExistence type="inferred from homology"/>
<reference evidence="8" key="1">
    <citation type="submission" date="2017-11" db="EMBL/GenBank/DDBJ databases">
        <title>The draft genome sequence of Chromatocurvus sp. F02.</title>
        <authorList>
            <person name="Du Z.-J."/>
            <person name="Chang Y.-Q."/>
        </authorList>
    </citation>
    <scope>NUCLEOTIDE SEQUENCE [LARGE SCALE GENOMIC DNA]</scope>
    <source>
        <strain evidence="8">F02</strain>
    </source>
</reference>
<feature type="transmembrane region" description="Helical" evidence="5">
    <location>
        <begin position="6"/>
        <end position="24"/>
    </location>
</feature>
<feature type="domain" description="Thioredoxin" evidence="6">
    <location>
        <begin position="40"/>
        <end position="201"/>
    </location>
</feature>
<keyword evidence="8" id="KW-1185">Reference proteome</keyword>
<dbReference type="InterPro" id="IPR013766">
    <property type="entry name" value="Thioredoxin_domain"/>
</dbReference>
<comment type="similarity">
    <text evidence="1">Belongs to the SCO1/2 family.</text>
</comment>
<name>A0A2N5Y510_9GAMM</name>
<dbReference type="GO" id="GO:0046872">
    <property type="term" value="F:metal ion binding"/>
    <property type="evidence" value="ECO:0007669"/>
    <property type="project" value="UniProtKB-KW"/>
</dbReference>
<keyword evidence="2 3" id="KW-0186">Copper</keyword>
<dbReference type="Gene3D" id="3.40.30.10">
    <property type="entry name" value="Glutaredoxin"/>
    <property type="match status" value="1"/>
</dbReference>
<evidence type="ECO:0000313" key="7">
    <source>
        <dbReference type="EMBL" id="PLW83485.1"/>
    </source>
</evidence>
<dbReference type="RefSeq" id="WP_101520167.1">
    <property type="nucleotide sequence ID" value="NZ_PKLZ01000002.1"/>
</dbReference>
<dbReference type="Pfam" id="PF02630">
    <property type="entry name" value="SCO1-SenC"/>
    <property type="match status" value="1"/>
</dbReference>
<protein>
    <submittedName>
        <fullName evidence="7">SCO family protein</fullName>
    </submittedName>
</protein>
<accession>A0A2N5Y510</accession>
<gene>
    <name evidence="7" type="ORF">CWI75_03775</name>
</gene>
<sequence length="211" mass="22688">MPTATPGWIAALATAILISMLILLTRPPSQSLSLHTGVALTPPLAVPAFNLIDHSGNPFTEEALVGQWNLVFAGFTHCPDICPTTLNTFNRVYEILGDNAQGLQVILLTVDPERDTSEALARYLDFFNPAFRGVTGDQEQLELLYGSLGVKHIRIPGAKGEYSVDHSASLLLVNPEGHLAGYFMPPFNAELLAVDLDPLVATRAARSSGLL</sequence>
<evidence type="ECO:0000256" key="3">
    <source>
        <dbReference type="PIRSR" id="PIRSR603782-1"/>
    </source>
</evidence>
<keyword evidence="5" id="KW-1133">Transmembrane helix</keyword>
<evidence type="ECO:0000259" key="6">
    <source>
        <dbReference type="PROSITE" id="PS51352"/>
    </source>
</evidence>
<evidence type="ECO:0000313" key="8">
    <source>
        <dbReference type="Proteomes" id="UP000234845"/>
    </source>
</evidence>
<dbReference type="PROSITE" id="PS51352">
    <property type="entry name" value="THIOREDOXIN_2"/>
    <property type="match status" value="1"/>
</dbReference>
<dbReference type="CDD" id="cd02968">
    <property type="entry name" value="SCO"/>
    <property type="match status" value="1"/>
</dbReference>
<evidence type="ECO:0000256" key="4">
    <source>
        <dbReference type="PIRSR" id="PIRSR603782-2"/>
    </source>
</evidence>
<dbReference type="PANTHER" id="PTHR12151">
    <property type="entry name" value="ELECTRON TRANSPORT PROTIN SCO1/SENC FAMILY MEMBER"/>
    <property type="match status" value="1"/>
</dbReference>
<evidence type="ECO:0000256" key="2">
    <source>
        <dbReference type="ARBA" id="ARBA00023008"/>
    </source>
</evidence>
<dbReference type="InterPro" id="IPR036249">
    <property type="entry name" value="Thioredoxin-like_sf"/>
</dbReference>
<feature type="binding site" evidence="3">
    <location>
        <position position="82"/>
    </location>
    <ligand>
        <name>Cu cation</name>
        <dbReference type="ChEBI" id="CHEBI:23378"/>
    </ligand>
</feature>
<organism evidence="7 8">
    <name type="scientific">Kineobactrum sediminis</name>
    <dbReference type="NCBI Taxonomy" id="1905677"/>
    <lineage>
        <taxon>Bacteria</taxon>
        <taxon>Pseudomonadati</taxon>
        <taxon>Pseudomonadota</taxon>
        <taxon>Gammaproteobacteria</taxon>
        <taxon>Cellvibrionales</taxon>
        <taxon>Halieaceae</taxon>
        <taxon>Kineobactrum</taxon>
    </lineage>
</organism>
<keyword evidence="5" id="KW-0472">Membrane</keyword>
<evidence type="ECO:0000256" key="5">
    <source>
        <dbReference type="SAM" id="Phobius"/>
    </source>
</evidence>
<dbReference type="SUPFAM" id="SSF52833">
    <property type="entry name" value="Thioredoxin-like"/>
    <property type="match status" value="1"/>
</dbReference>